<reference evidence="5" key="2">
    <citation type="submission" date="2014-03" db="EMBL/GenBank/DDBJ databases">
        <title>The whipworm genome and dual-species transcriptomics of an intimate host-pathogen interaction.</title>
        <authorList>
            <person name="Foth B.J."/>
            <person name="Tsai I.J."/>
            <person name="Reid A.J."/>
            <person name="Bancroft A.J."/>
            <person name="Nichol S."/>
            <person name="Tracey A."/>
            <person name="Holroyd N."/>
            <person name="Cotton J.A."/>
            <person name="Stanley E.J."/>
            <person name="Zarowiecki M."/>
            <person name="Liu J.Z."/>
            <person name="Huckvale T."/>
            <person name="Cooper P.J."/>
            <person name="Grencis R.K."/>
            <person name="Berriman M."/>
        </authorList>
    </citation>
    <scope>NUCLEOTIDE SEQUENCE [LARGE SCALE GENOMIC DNA]</scope>
</reference>
<keyword evidence="3" id="KW-0378">Hydrolase</keyword>
<sequence length="454" mass="51132">FVEDHVPTYVERLREAVSIQSVSAWQHKSSELIRMVEWTPATEKSHQRDSSSFVCPPILFADLGTDAKKKTVLVYGHLDVQPALKSDGWSTEPFELVEKDGKLYGRGATDDKGPVVAWINVLEAFQKTGIELPVNLKFVFESLEESGSQGFDEVLYEKKNDWLTTVDYVCICDNYWVGCEKPCITYGLRGLCYFMVEVVCANQDLHSGVYGGSVHEAMSDLIYLLDQLVDKNGKILIPGIYDQVAAFTDEEKQLYTNIDFNIVTESYWRNLEEVLARSDFYTRLCQYMVRLYVHLLSLESVEGAFSEPGAKTVIPCKVIGKFSIRLVPDQHPAEVEQLVVNYLTKMHSSRSSPNQLRVQPHHSGRPWLSDFHNKNFVAGKKAMKTVYGCEPDLTREGGSIPVALTLEECTGKNVMLLALGAGDDMAHSQNEKINKRNYILGTKLLGAYLFEIAE</sequence>
<dbReference type="Pfam" id="PF07687">
    <property type="entry name" value="M20_dimer"/>
    <property type="match status" value="1"/>
</dbReference>
<dbReference type="Proteomes" id="UP000030665">
    <property type="component" value="Unassembled WGS sequence"/>
</dbReference>
<dbReference type="Pfam" id="PF01546">
    <property type="entry name" value="Peptidase_M20"/>
    <property type="match status" value="1"/>
</dbReference>
<dbReference type="AlphaFoldDB" id="A0A077ZDS4"/>
<reference evidence="5" key="1">
    <citation type="submission" date="2014-01" db="EMBL/GenBank/DDBJ databases">
        <authorList>
            <person name="Aslett M."/>
        </authorList>
    </citation>
    <scope>NUCLEOTIDE SEQUENCE</scope>
</reference>
<name>A0A077ZDS4_TRITR</name>
<dbReference type="GO" id="GO:0008233">
    <property type="term" value="F:peptidase activity"/>
    <property type="evidence" value="ECO:0007669"/>
    <property type="project" value="UniProtKB-KW"/>
</dbReference>
<dbReference type="EMBL" id="HG806193">
    <property type="protein sequence ID" value="CDW57643.1"/>
    <property type="molecule type" value="Genomic_DNA"/>
</dbReference>
<evidence type="ECO:0000256" key="2">
    <source>
        <dbReference type="ARBA" id="ARBA00022723"/>
    </source>
</evidence>
<dbReference type="CDD" id="cd05676">
    <property type="entry name" value="M20_dipept_like_CNDP"/>
    <property type="match status" value="1"/>
</dbReference>
<dbReference type="InterPro" id="IPR002933">
    <property type="entry name" value="Peptidase_M20"/>
</dbReference>
<proteinExistence type="predicted"/>
<evidence type="ECO:0000313" key="6">
    <source>
        <dbReference type="Proteomes" id="UP000030665"/>
    </source>
</evidence>
<evidence type="ECO:0000259" key="4">
    <source>
        <dbReference type="Pfam" id="PF07687"/>
    </source>
</evidence>
<dbReference type="OrthoDB" id="7832001at2759"/>
<dbReference type="PANTHER" id="PTHR43270">
    <property type="entry name" value="BETA-ALA-HIS DIPEPTIDASE"/>
    <property type="match status" value="1"/>
</dbReference>
<dbReference type="STRING" id="36087.A0A077ZDS4"/>
<dbReference type="Gene3D" id="3.30.70.360">
    <property type="match status" value="1"/>
</dbReference>
<dbReference type="SUPFAM" id="SSF53187">
    <property type="entry name" value="Zn-dependent exopeptidases"/>
    <property type="match status" value="1"/>
</dbReference>
<dbReference type="GO" id="GO:0006508">
    <property type="term" value="P:proteolysis"/>
    <property type="evidence" value="ECO:0007669"/>
    <property type="project" value="UniProtKB-KW"/>
</dbReference>
<dbReference type="GO" id="GO:0046872">
    <property type="term" value="F:metal ion binding"/>
    <property type="evidence" value="ECO:0007669"/>
    <property type="project" value="UniProtKB-KW"/>
</dbReference>
<dbReference type="Gene3D" id="3.40.630.10">
    <property type="entry name" value="Zn peptidases"/>
    <property type="match status" value="1"/>
</dbReference>
<evidence type="ECO:0000313" key="5">
    <source>
        <dbReference type="EMBL" id="CDW57643.1"/>
    </source>
</evidence>
<dbReference type="InterPro" id="IPR051458">
    <property type="entry name" value="Cyt/Met_Dipeptidase"/>
</dbReference>
<feature type="domain" description="Peptidase M20 dimerisation" evidence="4">
    <location>
        <begin position="186"/>
        <end position="345"/>
    </location>
</feature>
<keyword evidence="2" id="KW-0479">Metal-binding</keyword>
<dbReference type="PANTHER" id="PTHR43270:SF4">
    <property type="entry name" value="CARNOSINE DIPEPTIDASE 2, ISOFORM A"/>
    <property type="match status" value="1"/>
</dbReference>
<keyword evidence="6" id="KW-1185">Reference proteome</keyword>
<evidence type="ECO:0000256" key="3">
    <source>
        <dbReference type="ARBA" id="ARBA00022801"/>
    </source>
</evidence>
<evidence type="ECO:0000256" key="1">
    <source>
        <dbReference type="ARBA" id="ARBA00022670"/>
    </source>
</evidence>
<protein>
    <submittedName>
        <fullName evidence="5">Cytosolic non specific dipeptidase</fullName>
    </submittedName>
</protein>
<gene>
    <name evidence="5" type="ORF">TTRE_0000593601</name>
</gene>
<feature type="non-terminal residue" evidence="5">
    <location>
        <position position="1"/>
    </location>
</feature>
<accession>A0A077ZDS4</accession>
<organism evidence="5 6">
    <name type="scientific">Trichuris trichiura</name>
    <name type="common">Whipworm</name>
    <name type="synonym">Trichocephalus trichiurus</name>
    <dbReference type="NCBI Taxonomy" id="36087"/>
    <lineage>
        <taxon>Eukaryota</taxon>
        <taxon>Metazoa</taxon>
        <taxon>Ecdysozoa</taxon>
        <taxon>Nematoda</taxon>
        <taxon>Enoplea</taxon>
        <taxon>Dorylaimia</taxon>
        <taxon>Trichinellida</taxon>
        <taxon>Trichuridae</taxon>
        <taxon>Trichuris</taxon>
    </lineage>
</organism>
<keyword evidence="1" id="KW-0645">Protease</keyword>
<dbReference type="InterPro" id="IPR011650">
    <property type="entry name" value="Peptidase_M20_dimer"/>
</dbReference>